<feature type="compositionally biased region" description="Basic and acidic residues" evidence="3">
    <location>
        <begin position="180"/>
        <end position="198"/>
    </location>
</feature>
<gene>
    <name evidence="6" type="ORF">Cgig2_020815</name>
</gene>
<dbReference type="InterPro" id="IPR002075">
    <property type="entry name" value="NTF2_dom"/>
</dbReference>
<dbReference type="PROSITE" id="PS50102">
    <property type="entry name" value="RRM"/>
    <property type="match status" value="1"/>
</dbReference>
<dbReference type="PROSITE" id="PS50177">
    <property type="entry name" value="NTF2_DOMAIN"/>
    <property type="match status" value="1"/>
</dbReference>
<feature type="region of interest" description="Disordered" evidence="3">
    <location>
        <begin position="256"/>
        <end position="303"/>
    </location>
</feature>
<keyword evidence="7" id="KW-1185">Reference proteome</keyword>
<dbReference type="InterPro" id="IPR012677">
    <property type="entry name" value="Nucleotide-bd_a/b_plait_sf"/>
</dbReference>
<accession>A0A9Q1QJC9</accession>
<dbReference type="SUPFAM" id="SSF54427">
    <property type="entry name" value="NTF2-like"/>
    <property type="match status" value="1"/>
</dbReference>
<dbReference type="Gene3D" id="3.30.70.330">
    <property type="match status" value="1"/>
</dbReference>
<dbReference type="Pfam" id="PF00076">
    <property type="entry name" value="RRM_1"/>
    <property type="match status" value="1"/>
</dbReference>
<feature type="domain" description="RRM" evidence="4">
    <location>
        <begin position="316"/>
        <end position="412"/>
    </location>
</feature>
<proteinExistence type="predicted"/>
<sequence>MAAASVSAFEVGSYFITQYYRVLKESPEYSHQFYNDSSTMTRVDGDDTQTVTNIVDIHAVLTSLNVTGVEVTKLNCQDSWSGGILLIVSGVVRSRNFSGKRRFTQAFFLAPQEKGYFVLNDILHFDDEALVSQHPVTEIPEIKVDSEVHASSPRFEQPVSNYNELEEETREYVNSIHIEDDTPVDKYSIPDEQQHEEPQPEIVVEEAPVEESPPLESAIDHVSPVEEPISVSLNDPAGEPAKLSYASILRAANAQSAQPVVSPPTVRQSMPPPSEQHQRAQAAAPQLNPSASSFVPETGSGVASDEGLVQEEGELTSVYVRSLPSNVTNADLEKEFKKFGKIKRNGVFIRNKKEIGVCFAFVEFEDMSGVHNAIKKCLAGKFSLKKGEQAISAVHEVELQHGAEAEVEVAATKVMQQGDAVESETLAEEVLQTAFRSVLPSNAHQVSS</sequence>
<dbReference type="SMART" id="SM00360">
    <property type="entry name" value="RRM"/>
    <property type="match status" value="1"/>
</dbReference>
<evidence type="ECO:0000259" key="4">
    <source>
        <dbReference type="PROSITE" id="PS50102"/>
    </source>
</evidence>
<comment type="caution">
    <text evidence="6">The sequence shown here is derived from an EMBL/GenBank/DDBJ whole genome shotgun (WGS) entry which is preliminary data.</text>
</comment>
<feature type="region of interest" description="Disordered" evidence="3">
    <location>
        <begin position="180"/>
        <end position="200"/>
    </location>
</feature>
<evidence type="ECO:0000259" key="5">
    <source>
        <dbReference type="PROSITE" id="PS50177"/>
    </source>
</evidence>
<dbReference type="Gene3D" id="3.10.450.50">
    <property type="match status" value="1"/>
</dbReference>
<name>A0A9Q1QJC9_9CARY</name>
<dbReference type="PANTHER" id="PTHR10693:SF29">
    <property type="entry name" value="GB|AAD20086.1"/>
    <property type="match status" value="1"/>
</dbReference>
<dbReference type="GO" id="GO:0005829">
    <property type="term" value="C:cytosol"/>
    <property type="evidence" value="ECO:0007669"/>
    <property type="project" value="TreeGrafter"/>
</dbReference>
<dbReference type="SUPFAM" id="SSF54928">
    <property type="entry name" value="RNA-binding domain, RBD"/>
    <property type="match status" value="1"/>
</dbReference>
<dbReference type="Proteomes" id="UP001153076">
    <property type="component" value="Unassembled WGS sequence"/>
</dbReference>
<dbReference type="CDD" id="cd00590">
    <property type="entry name" value="RRM_SF"/>
    <property type="match status" value="1"/>
</dbReference>
<evidence type="ECO:0008006" key="8">
    <source>
        <dbReference type="Google" id="ProtNLM"/>
    </source>
</evidence>
<dbReference type="InterPro" id="IPR000504">
    <property type="entry name" value="RRM_dom"/>
</dbReference>
<dbReference type="InterPro" id="IPR018222">
    <property type="entry name" value="Nuclear_transport_factor_2_euk"/>
</dbReference>
<evidence type="ECO:0000256" key="1">
    <source>
        <dbReference type="ARBA" id="ARBA00022884"/>
    </source>
</evidence>
<dbReference type="CDD" id="cd00780">
    <property type="entry name" value="NTF2"/>
    <property type="match status" value="1"/>
</dbReference>
<evidence type="ECO:0000256" key="2">
    <source>
        <dbReference type="PROSITE-ProRule" id="PRU00176"/>
    </source>
</evidence>
<dbReference type="InterPro" id="IPR032710">
    <property type="entry name" value="NTF2-like_dom_sf"/>
</dbReference>
<protein>
    <recommendedName>
        <fullName evidence="8">G3BP-like protein</fullName>
    </recommendedName>
</protein>
<dbReference type="AlphaFoldDB" id="A0A9Q1QJC9"/>
<evidence type="ECO:0000313" key="7">
    <source>
        <dbReference type="Proteomes" id="UP001153076"/>
    </source>
</evidence>
<dbReference type="InterPro" id="IPR035979">
    <property type="entry name" value="RBD_domain_sf"/>
</dbReference>
<feature type="domain" description="NTF2" evidence="5">
    <location>
        <begin position="11"/>
        <end position="125"/>
    </location>
</feature>
<dbReference type="Pfam" id="PF02136">
    <property type="entry name" value="NTF2"/>
    <property type="match status" value="1"/>
</dbReference>
<dbReference type="EMBL" id="JAKOGI010000109">
    <property type="protein sequence ID" value="KAJ8443969.1"/>
    <property type="molecule type" value="Genomic_DNA"/>
</dbReference>
<dbReference type="InterPro" id="IPR039539">
    <property type="entry name" value="Ras_GTPase_bind_prot"/>
</dbReference>
<dbReference type="GO" id="GO:0003729">
    <property type="term" value="F:mRNA binding"/>
    <property type="evidence" value="ECO:0007669"/>
    <property type="project" value="TreeGrafter"/>
</dbReference>
<evidence type="ECO:0000313" key="6">
    <source>
        <dbReference type="EMBL" id="KAJ8443969.1"/>
    </source>
</evidence>
<dbReference type="GO" id="GO:1990904">
    <property type="term" value="C:ribonucleoprotein complex"/>
    <property type="evidence" value="ECO:0007669"/>
    <property type="project" value="TreeGrafter"/>
</dbReference>
<keyword evidence="1 2" id="KW-0694">RNA-binding</keyword>
<dbReference type="FunFam" id="3.10.450.50:FF:000003">
    <property type="entry name" value="Nuclear transport factor 2 family protein"/>
    <property type="match status" value="1"/>
</dbReference>
<dbReference type="OrthoDB" id="339151at2759"/>
<evidence type="ECO:0000256" key="3">
    <source>
        <dbReference type="SAM" id="MobiDB-lite"/>
    </source>
</evidence>
<dbReference type="PANTHER" id="PTHR10693">
    <property type="entry name" value="RAS GTPASE-ACTIVATING PROTEIN-BINDING PROTEIN"/>
    <property type="match status" value="1"/>
</dbReference>
<organism evidence="6 7">
    <name type="scientific">Carnegiea gigantea</name>
    <dbReference type="NCBI Taxonomy" id="171969"/>
    <lineage>
        <taxon>Eukaryota</taxon>
        <taxon>Viridiplantae</taxon>
        <taxon>Streptophyta</taxon>
        <taxon>Embryophyta</taxon>
        <taxon>Tracheophyta</taxon>
        <taxon>Spermatophyta</taxon>
        <taxon>Magnoliopsida</taxon>
        <taxon>eudicotyledons</taxon>
        <taxon>Gunneridae</taxon>
        <taxon>Pentapetalae</taxon>
        <taxon>Caryophyllales</taxon>
        <taxon>Cactineae</taxon>
        <taxon>Cactaceae</taxon>
        <taxon>Cactoideae</taxon>
        <taxon>Echinocereeae</taxon>
        <taxon>Carnegiea</taxon>
    </lineage>
</organism>
<reference evidence="6" key="1">
    <citation type="submission" date="2022-04" db="EMBL/GenBank/DDBJ databases">
        <title>Carnegiea gigantea Genome sequencing and assembly v2.</title>
        <authorList>
            <person name="Copetti D."/>
            <person name="Sanderson M.J."/>
            <person name="Burquez A."/>
            <person name="Wojciechowski M.F."/>
        </authorList>
    </citation>
    <scope>NUCLEOTIDE SEQUENCE</scope>
    <source>
        <strain evidence="6">SGP5-SGP5p</strain>
        <tissue evidence="6">Aerial part</tissue>
    </source>
</reference>